<feature type="transmembrane region" description="Helical" evidence="6">
    <location>
        <begin position="55"/>
        <end position="80"/>
    </location>
</feature>
<dbReference type="OrthoDB" id="9780716at2"/>
<name>A0A1Y4DKF3_9BACT</name>
<evidence type="ECO:0000256" key="3">
    <source>
        <dbReference type="ARBA" id="ARBA00022692"/>
    </source>
</evidence>
<feature type="transmembrane region" description="Helical" evidence="6">
    <location>
        <begin position="12"/>
        <end position="35"/>
    </location>
</feature>
<dbReference type="GO" id="GO:0043190">
    <property type="term" value="C:ATP-binding cassette (ABC) transporter complex"/>
    <property type="evidence" value="ECO:0007669"/>
    <property type="project" value="TreeGrafter"/>
</dbReference>
<dbReference type="EMBL" id="NFJD01000001">
    <property type="protein sequence ID" value="OUO57408.1"/>
    <property type="molecule type" value="Genomic_DNA"/>
</dbReference>
<protein>
    <recommendedName>
        <fullName evidence="9">Lipopolysaccharide export system permease protein LptF</fullName>
    </recommendedName>
</protein>
<gene>
    <name evidence="7" type="ORF">B5F75_01140</name>
</gene>
<reference evidence="8" key="1">
    <citation type="submission" date="2017-04" db="EMBL/GenBank/DDBJ databases">
        <title>Function of individual gut microbiota members based on whole genome sequencing of pure cultures obtained from chicken caecum.</title>
        <authorList>
            <person name="Medvecky M."/>
            <person name="Cejkova D."/>
            <person name="Polansky O."/>
            <person name="Karasova D."/>
            <person name="Kubasova T."/>
            <person name="Cizek A."/>
            <person name="Rychlik I."/>
        </authorList>
    </citation>
    <scope>NUCLEOTIDE SEQUENCE [LARGE SCALE GENOMIC DNA]</scope>
    <source>
        <strain evidence="8">An273</strain>
    </source>
</reference>
<feature type="transmembrane region" description="Helical" evidence="6">
    <location>
        <begin position="337"/>
        <end position="358"/>
    </location>
</feature>
<comment type="caution">
    <text evidence="7">The sequence shown here is derived from an EMBL/GenBank/DDBJ whole genome shotgun (WGS) entry which is preliminary data.</text>
</comment>
<evidence type="ECO:0000256" key="2">
    <source>
        <dbReference type="ARBA" id="ARBA00022475"/>
    </source>
</evidence>
<keyword evidence="3 6" id="KW-0812">Transmembrane</keyword>
<evidence type="ECO:0000256" key="6">
    <source>
        <dbReference type="SAM" id="Phobius"/>
    </source>
</evidence>
<dbReference type="InterPro" id="IPR005495">
    <property type="entry name" value="LptG/LptF_permease"/>
</dbReference>
<dbReference type="RefSeq" id="WP_087286663.1">
    <property type="nucleotide sequence ID" value="NZ_NFJD01000001.1"/>
</dbReference>
<dbReference type="Proteomes" id="UP000196368">
    <property type="component" value="Unassembled WGS sequence"/>
</dbReference>
<keyword evidence="8" id="KW-1185">Reference proteome</keyword>
<evidence type="ECO:0000313" key="8">
    <source>
        <dbReference type="Proteomes" id="UP000196368"/>
    </source>
</evidence>
<accession>A0A1Y4DKF3</accession>
<feature type="transmembrane region" description="Helical" evidence="6">
    <location>
        <begin position="282"/>
        <end position="302"/>
    </location>
</feature>
<evidence type="ECO:0000256" key="4">
    <source>
        <dbReference type="ARBA" id="ARBA00022989"/>
    </source>
</evidence>
<dbReference type="PANTHER" id="PTHR33529:SF6">
    <property type="entry name" value="YJGP_YJGQ FAMILY PERMEASE"/>
    <property type="match status" value="1"/>
</dbReference>
<feature type="transmembrane region" description="Helical" evidence="6">
    <location>
        <begin position="101"/>
        <end position="123"/>
    </location>
</feature>
<proteinExistence type="predicted"/>
<evidence type="ECO:0000256" key="5">
    <source>
        <dbReference type="ARBA" id="ARBA00023136"/>
    </source>
</evidence>
<keyword evidence="4 6" id="KW-1133">Transmembrane helix</keyword>
<dbReference type="GO" id="GO:0015920">
    <property type="term" value="P:lipopolysaccharide transport"/>
    <property type="evidence" value="ECO:0007669"/>
    <property type="project" value="TreeGrafter"/>
</dbReference>
<evidence type="ECO:0008006" key="9">
    <source>
        <dbReference type="Google" id="ProtNLM"/>
    </source>
</evidence>
<feature type="transmembrane region" description="Helical" evidence="6">
    <location>
        <begin position="309"/>
        <end position="331"/>
    </location>
</feature>
<comment type="subcellular location">
    <subcellularLocation>
        <location evidence="1">Cell membrane</location>
        <topology evidence="1">Multi-pass membrane protein</topology>
    </subcellularLocation>
</comment>
<keyword evidence="2" id="KW-1003">Cell membrane</keyword>
<sequence length="364" mass="41495">MRVSIFTKYIAKSLLTFFIGVLGVLTFVIFMNQFIRILDMAMTYGTSFGWIVSSLLNVLPNVFCLSAPMAFQIAILLTLTNMSEHGELIALRAAGFSFKEIIRPLFICALGLTVVMFVMQNWLTPRSYKRLLDRRSEARSKITKVNLEPKTFLNLGEWDLYLESLDKDTDVARQIHLIKKEDNGALSTKVNASSGKVILTHTAIGLQLKDGQMQRLDDKDPSSFIAANFDEYIMSISLLKAQYRRLRVGEMSTTKLLRRMRQMPLDPETINEYRTEISMRNVLAFSPIVLLFVSCPIGFSFGKRTNKGWGMLFSVIIIFTFYLLMTLGLSLGKKYGWIAYPGPWLPIIAGIFAARYLWKKRLNI</sequence>
<evidence type="ECO:0000256" key="1">
    <source>
        <dbReference type="ARBA" id="ARBA00004651"/>
    </source>
</evidence>
<dbReference type="PANTHER" id="PTHR33529">
    <property type="entry name" value="SLR0882 PROTEIN-RELATED"/>
    <property type="match status" value="1"/>
</dbReference>
<dbReference type="Pfam" id="PF03739">
    <property type="entry name" value="LptF_LptG"/>
    <property type="match status" value="1"/>
</dbReference>
<dbReference type="AlphaFoldDB" id="A0A1Y4DKF3"/>
<keyword evidence="5 6" id="KW-0472">Membrane</keyword>
<evidence type="ECO:0000313" key="7">
    <source>
        <dbReference type="EMBL" id="OUO57408.1"/>
    </source>
</evidence>
<organism evidence="7 8">
    <name type="scientific">Candidatus Avelusimicrobium gallicola</name>
    <dbReference type="NCBI Taxonomy" id="2562704"/>
    <lineage>
        <taxon>Bacteria</taxon>
        <taxon>Pseudomonadati</taxon>
        <taxon>Elusimicrobiota</taxon>
        <taxon>Elusimicrobia</taxon>
        <taxon>Elusimicrobiales</taxon>
        <taxon>Elusimicrobiaceae</taxon>
        <taxon>Candidatus Avelusimicrobium</taxon>
    </lineage>
</organism>